<name>A0A7G6YAA9_9MICO</name>
<evidence type="ECO:0000313" key="1">
    <source>
        <dbReference type="EMBL" id="QNE35424.1"/>
    </source>
</evidence>
<dbReference type="KEGG" id="lse:F1C12_09975"/>
<gene>
    <name evidence="1" type="ORF">F1C12_09975</name>
</gene>
<dbReference type="EMBL" id="CP043641">
    <property type="protein sequence ID" value="QNE35424.1"/>
    <property type="molecule type" value="Genomic_DNA"/>
</dbReference>
<evidence type="ECO:0008006" key="3">
    <source>
        <dbReference type="Google" id="ProtNLM"/>
    </source>
</evidence>
<dbReference type="AlphaFoldDB" id="A0A7G6YAA9"/>
<proteinExistence type="predicted"/>
<accession>A0A7G6YAA9</accession>
<evidence type="ECO:0000313" key="2">
    <source>
        <dbReference type="Proteomes" id="UP000515511"/>
    </source>
</evidence>
<dbReference type="Proteomes" id="UP000515511">
    <property type="component" value="Chromosome"/>
</dbReference>
<reference evidence="2" key="1">
    <citation type="submission" date="2019-09" db="EMBL/GenBank/DDBJ databases">
        <title>Antimicrobial potential of Antarctic Bacteria.</title>
        <authorList>
            <person name="Benaud N."/>
            <person name="Edwards R.J."/>
            <person name="Ferrari B.C."/>
        </authorList>
    </citation>
    <scope>NUCLEOTIDE SEQUENCE [LARGE SCALE GENOMIC DNA]</scope>
    <source>
        <strain evidence="2">INR9</strain>
    </source>
</reference>
<protein>
    <recommendedName>
        <fullName evidence="3">DUF2384 domain-containing protein</fullName>
    </recommendedName>
</protein>
<organism evidence="1 2">
    <name type="scientific">Leifsonia shinshuensis</name>
    <dbReference type="NCBI Taxonomy" id="150026"/>
    <lineage>
        <taxon>Bacteria</taxon>
        <taxon>Bacillati</taxon>
        <taxon>Actinomycetota</taxon>
        <taxon>Actinomycetes</taxon>
        <taxon>Micrococcales</taxon>
        <taxon>Microbacteriaceae</taxon>
        <taxon>Leifsonia</taxon>
    </lineage>
</organism>
<sequence>MTVKPSTRRAHAEVVRSDVRAIVGRLNDVLGAAVVADLAGSKDSKSSYRWARPDGTQPKDDSIRRLLFAHLQWLEISRTYGEDAARNWFISANPLLGYATPVDAIRNDRFRQTSIAAQTMLSE</sequence>